<feature type="region of interest" description="Disordered" evidence="1">
    <location>
        <begin position="647"/>
        <end position="673"/>
    </location>
</feature>
<gene>
    <name evidence="2" type="ORF">FNZ23_19895</name>
</gene>
<dbReference type="AlphaFoldDB" id="A0A553Z4N1"/>
<keyword evidence="2" id="KW-0547">Nucleotide-binding</keyword>
<dbReference type="EMBL" id="VKLS01000277">
    <property type="protein sequence ID" value="TSB36426.1"/>
    <property type="molecule type" value="Genomic_DNA"/>
</dbReference>
<name>A0A553Z4N1_9ACTN</name>
<protein>
    <submittedName>
        <fullName evidence="2">ATP-binding protein</fullName>
    </submittedName>
</protein>
<organism evidence="2 3">
    <name type="scientific">Streptomyces benahoarensis</name>
    <dbReference type="NCBI Taxonomy" id="2595054"/>
    <lineage>
        <taxon>Bacteria</taxon>
        <taxon>Bacillati</taxon>
        <taxon>Actinomycetota</taxon>
        <taxon>Actinomycetes</taxon>
        <taxon>Kitasatosporales</taxon>
        <taxon>Streptomycetaceae</taxon>
        <taxon>Streptomyces</taxon>
    </lineage>
</organism>
<dbReference type="OrthoDB" id="218695at2"/>
<accession>A0A553Z4N1</accession>
<feature type="region of interest" description="Disordered" evidence="1">
    <location>
        <begin position="1"/>
        <end position="21"/>
    </location>
</feature>
<evidence type="ECO:0000313" key="2">
    <source>
        <dbReference type="EMBL" id="TSB36426.1"/>
    </source>
</evidence>
<dbReference type="GO" id="GO:0005524">
    <property type="term" value="F:ATP binding"/>
    <property type="evidence" value="ECO:0007669"/>
    <property type="project" value="UniProtKB-KW"/>
</dbReference>
<dbReference type="Proteomes" id="UP000320888">
    <property type="component" value="Unassembled WGS sequence"/>
</dbReference>
<comment type="caution">
    <text evidence="2">The sequence shown here is derived from an EMBL/GenBank/DDBJ whole genome shotgun (WGS) entry which is preliminary data.</text>
</comment>
<sequence>MGDEEVIDASRTDGATAPGYAPHPYIGGRTAALRALAAWRMSWPGAPRVIALTGAPGTGRGRLLTGFLMLCDPEFRTRLPLDELDPATVPPDLPAPAVPRPDGLTAAQLLWTVADHFELAATRTADIFTELGAREEPVTLVVPDVAAAGPVRAAGEPARLVREVLAPLAAVPTVQLLAVVPRELAAELTAGLPQGQAQIIDLDAPEWADPDGLVAHAATALDPARGAPALPFTTGPRPREALAGALAARAAGSHLTVELAVRSALLAPEGFDPAATERLPATVGQAVDLHARRLGADPGLLRLLLAPLALAEGDGLPLPLWGALASAVAERDLSRELAEGMLLTAPFVDPVEAPSDAEDGADGADGRTLIRIAHPALAAEIRDGLPDARGAQTRIAMKLLEAVPGQDWSRADPYVRDHLAGHTLDAGLLPQLLTDPGLFVHADPVVLRAAVEAVPLQELGAPARTYLRTAPLLTRTQATPALRAAFLETAFVEDGLAPYAQALHGLGLTLPWRTLWSLPPAGATAVTAGVLPGGPVPVPVAVSRVPAATPGARPLPGGDGAFVVHTLTDGIPLDAAPEQVVRPSEEERAASPFGLSRGGGYVRVWDRGTQEVVAAVITDTPVLGADLSADGVLLIATERGVTARRILTAPPTAPAQPGPAGVPSSPGPAGGRA</sequence>
<reference evidence="2 3" key="1">
    <citation type="submission" date="2019-07" db="EMBL/GenBank/DDBJ databases">
        <title>Draft genome for Streptomyces benahoarensis MZ03-48.</title>
        <authorList>
            <person name="Gonzalez-Pimentel J.L."/>
        </authorList>
    </citation>
    <scope>NUCLEOTIDE SEQUENCE [LARGE SCALE GENOMIC DNA]</scope>
    <source>
        <strain evidence="2 3">MZ03-48</strain>
    </source>
</reference>
<evidence type="ECO:0000313" key="3">
    <source>
        <dbReference type="Proteomes" id="UP000320888"/>
    </source>
</evidence>
<evidence type="ECO:0000256" key="1">
    <source>
        <dbReference type="SAM" id="MobiDB-lite"/>
    </source>
</evidence>
<keyword evidence="2" id="KW-0067">ATP-binding</keyword>
<keyword evidence="3" id="KW-1185">Reference proteome</keyword>
<proteinExistence type="predicted"/>
<dbReference type="RefSeq" id="WP_143943673.1">
    <property type="nucleotide sequence ID" value="NZ_VKLS01000277.1"/>
</dbReference>